<feature type="domain" description="ABC transporter substrate-binding protein PnrA-like" evidence="2">
    <location>
        <begin position="68"/>
        <end position="356"/>
    </location>
</feature>
<evidence type="ECO:0000313" key="4">
    <source>
        <dbReference type="Proteomes" id="UP000236151"/>
    </source>
</evidence>
<gene>
    <name evidence="3" type="ORF">CDQ84_11765</name>
</gene>
<accession>A0A2K2FCF2</accession>
<sequence length="395" mass="42621">MLIIQVPIVSILKEEYIMKKEKLKLISLLLAAVFAVVFLSACSGKSAEPDKAASGQGGKTIDYSKIKIGEITSLVVNDGGWCQATHQSILAAMKELGIPEENLLVIENVAEEQVAVANAYEALVSEGANLIIGASSGYATFLSDLAAQNPDVIVAQHGDRTENLIGYQIRNYEGMFLAGYACALMSDNDLLGFAASMSEASVRAAINGYALGAKYANPNAKVQVVWANSWYDVDLETQSAQTLINQGIKYMGMEASSPAIPQTCEAKGAYCIGYNVDMKALAPKAVLFSYVWNFKPIFEKIITSVAEGTATSSDYYYEGGECASITEFNDDLVPKDVQEKVLKVKEDIANGKIKVYGGELKDNKGNVLVAAGETMSDEMINTQEFLVENVIGDWR</sequence>
<keyword evidence="1" id="KW-0732">Signal</keyword>
<dbReference type="InterPro" id="IPR003760">
    <property type="entry name" value="PnrA-like"/>
</dbReference>
<keyword evidence="4" id="KW-1185">Reference proteome</keyword>
<evidence type="ECO:0000313" key="3">
    <source>
        <dbReference type="EMBL" id="PNT98163.1"/>
    </source>
</evidence>
<dbReference type="Proteomes" id="UP000236151">
    <property type="component" value="Unassembled WGS sequence"/>
</dbReference>
<dbReference type="EMBL" id="NIOJ01000030">
    <property type="protein sequence ID" value="PNT98163.1"/>
    <property type="molecule type" value="Genomic_DNA"/>
</dbReference>
<evidence type="ECO:0000256" key="1">
    <source>
        <dbReference type="ARBA" id="ARBA00022729"/>
    </source>
</evidence>
<evidence type="ECO:0000259" key="2">
    <source>
        <dbReference type="Pfam" id="PF02608"/>
    </source>
</evidence>
<dbReference type="PANTHER" id="PTHR43208:SF1">
    <property type="entry name" value="ABC TRANSPORTER SUBSTRATE-BINDING PROTEIN"/>
    <property type="match status" value="1"/>
</dbReference>
<comment type="caution">
    <text evidence="3">The sequence shown here is derived from an EMBL/GenBank/DDBJ whole genome shotgun (WGS) entry which is preliminary data.</text>
</comment>
<reference evidence="3 4" key="1">
    <citation type="submission" date="2017-06" db="EMBL/GenBank/DDBJ databases">
        <title>Investigating the central metabolism of Clostridium thermosuccinogenes.</title>
        <authorList>
            <person name="Koendjbiharie J.G."/>
            <person name="van Kranenburg R."/>
        </authorList>
    </citation>
    <scope>NUCLEOTIDE SEQUENCE [LARGE SCALE GENOMIC DNA]</scope>
    <source>
        <strain evidence="3 4">DSM 5806</strain>
    </source>
</reference>
<dbReference type="GO" id="GO:0005886">
    <property type="term" value="C:plasma membrane"/>
    <property type="evidence" value="ECO:0007669"/>
    <property type="project" value="InterPro"/>
</dbReference>
<dbReference type="Pfam" id="PF02608">
    <property type="entry name" value="Bmp"/>
    <property type="match status" value="1"/>
</dbReference>
<proteinExistence type="predicted"/>
<dbReference type="Gene3D" id="3.40.50.2300">
    <property type="match status" value="2"/>
</dbReference>
<dbReference type="InterPro" id="IPR052910">
    <property type="entry name" value="ABC-Purine-Binding"/>
</dbReference>
<protein>
    <recommendedName>
        <fullName evidence="2">ABC transporter substrate-binding protein PnrA-like domain-containing protein</fullName>
    </recommendedName>
</protein>
<dbReference type="KEGG" id="cthd:CDO33_18565"/>
<dbReference type="AlphaFoldDB" id="A0A2K2FCF2"/>
<organism evidence="3 4">
    <name type="scientific">Clostridium thermosuccinogenes</name>
    <dbReference type="NCBI Taxonomy" id="84032"/>
    <lineage>
        <taxon>Bacteria</taxon>
        <taxon>Bacillati</taxon>
        <taxon>Bacillota</taxon>
        <taxon>Clostridia</taxon>
        <taxon>Eubacteriales</taxon>
        <taxon>Clostridiaceae</taxon>
        <taxon>Clostridium</taxon>
    </lineage>
</organism>
<name>A0A2K2FCF2_9CLOT</name>
<dbReference type="PANTHER" id="PTHR43208">
    <property type="entry name" value="ABC TRANSPORTER SUBSTRATE-BINDING PROTEIN"/>
    <property type="match status" value="1"/>
</dbReference>